<dbReference type="InterPro" id="IPR029052">
    <property type="entry name" value="Metallo-depent_PP-like"/>
</dbReference>
<comment type="caution">
    <text evidence="3">The sequence shown here is derived from an EMBL/GenBank/DDBJ whole genome shotgun (WGS) entry which is preliminary data.</text>
</comment>
<dbReference type="CDD" id="cd07425">
    <property type="entry name" value="MPP_Shelphs"/>
    <property type="match status" value="1"/>
</dbReference>
<name>A0AAD3HHR2_9CHLO</name>
<dbReference type="Proteomes" id="UP001054857">
    <property type="component" value="Unassembled WGS sequence"/>
</dbReference>
<dbReference type="InterPro" id="IPR004843">
    <property type="entry name" value="Calcineurin-like_PHP"/>
</dbReference>
<keyword evidence="4" id="KW-1185">Reference proteome</keyword>
<feature type="domain" description="Calcineurin-like phosphoesterase" evidence="2">
    <location>
        <begin position="102"/>
        <end position="342"/>
    </location>
</feature>
<evidence type="ECO:0000259" key="2">
    <source>
        <dbReference type="Pfam" id="PF00149"/>
    </source>
</evidence>
<feature type="region of interest" description="Disordered" evidence="1">
    <location>
        <begin position="70"/>
        <end position="92"/>
    </location>
</feature>
<proteinExistence type="predicted"/>
<accession>A0AAD3HHR2</accession>
<sequence length="408" mass="44027">MALLHRQMRGQQCSSLPKQLAAPTVLSRRVCRQLSAHTAVGRTSNKRHLLQQIAGATLLVHTSSVSSASATLAAPDRGGEVSTSPRGSDVLDPPTYVTATGRIVAIGDLHGDLEKAVEALMLSNVISVSEEGTVSWVGGDTVVVQLGDVLDRGDVEIGIINMLRYLDVEARRHGGAVYMLNGNHESLNVLGDFRYVTPGAFAESALYGGLSESELRDFKLVAQVRYSLYRPGGQLAREFARNPTVLVVNDTVFAHGGLLPTHTEYGIERINREVAAWMRGDLAPDGGPCKPPVVAMGANSVMWNRSLSKDFASPNERYHACRNLQQALARVGGRRLVVGHTPQVGGANCECDNRVWRIDVGMSQGVLNRPVQVLEIAPREDGEVETRILRKGSSLGSYDTDFDIAATL</sequence>
<dbReference type="SUPFAM" id="SSF56300">
    <property type="entry name" value="Metallo-dependent phosphatases"/>
    <property type="match status" value="1"/>
</dbReference>
<dbReference type="InterPro" id="IPR041787">
    <property type="entry name" value="MPP_Shelphs"/>
</dbReference>
<gene>
    <name evidence="3" type="ORF">Agub_g1448</name>
</gene>
<evidence type="ECO:0000313" key="3">
    <source>
        <dbReference type="EMBL" id="GFR41016.1"/>
    </source>
</evidence>
<dbReference type="Pfam" id="PF00149">
    <property type="entry name" value="Metallophos"/>
    <property type="match status" value="1"/>
</dbReference>
<dbReference type="Gene3D" id="3.60.21.10">
    <property type="match status" value="1"/>
</dbReference>
<dbReference type="EMBL" id="BMAR01000001">
    <property type="protein sequence ID" value="GFR41016.1"/>
    <property type="molecule type" value="Genomic_DNA"/>
</dbReference>
<dbReference type="PANTHER" id="PTHR46546:SF4">
    <property type="entry name" value="SHEWANELLA-LIKE PROTEIN PHOSPHATASE 1"/>
    <property type="match status" value="1"/>
</dbReference>
<evidence type="ECO:0000313" key="4">
    <source>
        <dbReference type="Proteomes" id="UP001054857"/>
    </source>
</evidence>
<reference evidence="3 4" key="1">
    <citation type="journal article" date="2021" name="Sci. Rep.">
        <title>Genome sequencing of the multicellular alga Astrephomene provides insights into convergent evolution of germ-soma differentiation.</title>
        <authorList>
            <person name="Yamashita S."/>
            <person name="Yamamoto K."/>
            <person name="Matsuzaki R."/>
            <person name="Suzuki S."/>
            <person name="Yamaguchi H."/>
            <person name="Hirooka S."/>
            <person name="Minakuchi Y."/>
            <person name="Miyagishima S."/>
            <person name="Kawachi M."/>
            <person name="Toyoda A."/>
            <person name="Nozaki H."/>
        </authorList>
    </citation>
    <scope>NUCLEOTIDE SEQUENCE [LARGE SCALE GENOMIC DNA]</scope>
    <source>
        <strain evidence="3 4">NIES-4017</strain>
    </source>
</reference>
<dbReference type="GO" id="GO:0016787">
    <property type="term" value="F:hydrolase activity"/>
    <property type="evidence" value="ECO:0007669"/>
    <property type="project" value="InterPro"/>
</dbReference>
<evidence type="ECO:0000256" key="1">
    <source>
        <dbReference type="SAM" id="MobiDB-lite"/>
    </source>
</evidence>
<organism evidence="3 4">
    <name type="scientific">Astrephomene gubernaculifera</name>
    <dbReference type="NCBI Taxonomy" id="47775"/>
    <lineage>
        <taxon>Eukaryota</taxon>
        <taxon>Viridiplantae</taxon>
        <taxon>Chlorophyta</taxon>
        <taxon>core chlorophytes</taxon>
        <taxon>Chlorophyceae</taxon>
        <taxon>CS clade</taxon>
        <taxon>Chlamydomonadales</taxon>
        <taxon>Astrephomenaceae</taxon>
        <taxon>Astrephomene</taxon>
    </lineage>
</organism>
<protein>
    <recommendedName>
        <fullName evidence="2">Calcineurin-like phosphoesterase domain-containing protein</fullName>
    </recommendedName>
</protein>
<dbReference type="AlphaFoldDB" id="A0AAD3HHR2"/>
<dbReference type="PANTHER" id="PTHR46546">
    <property type="entry name" value="SHEWANELLA-LIKE PROTEIN PHOSPHATASE 1"/>
    <property type="match status" value="1"/>
</dbReference>